<dbReference type="Gene3D" id="3.30.70.80">
    <property type="entry name" value="Peptidase S8 propeptide/proteinase inhibitor I9"/>
    <property type="match status" value="1"/>
</dbReference>
<keyword evidence="2" id="KW-0732">Signal</keyword>
<dbReference type="Gene3D" id="3.40.50.200">
    <property type="entry name" value="Peptidase S8/S53 domain"/>
    <property type="match status" value="4"/>
</dbReference>
<proteinExistence type="inferred from homology"/>
<gene>
    <name evidence="5" type="primary">CUCM1_24</name>
    <name evidence="5" type="ORF">CK203_010086</name>
</gene>
<evidence type="ECO:0000256" key="1">
    <source>
        <dbReference type="ARBA" id="ARBA00011073"/>
    </source>
</evidence>
<comment type="caution">
    <text evidence="5">The sequence shown here is derived from an EMBL/GenBank/DDBJ whole genome shotgun (WGS) entry which is preliminary data.</text>
</comment>
<dbReference type="Proteomes" id="UP000288805">
    <property type="component" value="Unassembled WGS sequence"/>
</dbReference>
<dbReference type="Pfam" id="PF00082">
    <property type="entry name" value="Peptidase_S8"/>
    <property type="match status" value="1"/>
</dbReference>
<evidence type="ECO:0000259" key="3">
    <source>
        <dbReference type="Pfam" id="PF00082"/>
    </source>
</evidence>
<dbReference type="InterPro" id="IPR010259">
    <property type="entry name" value="S8pro/Inhibitor_I9"/>
</dbReference>
<feature type="domain" description="Peptidase S8/S53" evidence="3">
    <location>
        <begin position="127"/>
        <end position="346"/>
    </location>
</feature>
<name>A0A438JXF0_VITVI</name>
<dbReference type="GO" id="GO:0004252">
    <property type="term" value="F:serine-type endopeptidase activity"/>
    <property type="evidence" value="ECO:0007669"/>
    <property type="project" value="InterPro"/>
</dbReference>
<dbReference type="InterPro" id="IPR037045">
    <property type="entry name" value="S8pro/Inhibitor_I9_sf"/>
</dbReference>
<feature type="domain" description="Inhibitor I9" evidence="4">
    <location>
        <begin position="3"/>
        <end position="55"/>
    </location>
</feature>
<dbReference type="EMBL" id="QGNW01000023">
    <property type="protein sequence ID" value="RVX13623.1"/>
    <property type="molecule type" value="Genomic_DNA"/>
</dbReference>
<dbReference type="GO" id="GO:0006508">
    <property type="term" value="P:proteolysis"/>
    <property type="evidence" value="ECO:0007669"/>
    <property type="project" value="InterPro"/>
</dbReference>
<organism evidence="5 6">
    <name type="scientific">Vitis vinifera</name>
    <name type="common">Grape</name>
    <dbReference type="NCBI Taxonomy" id="29760"/>
    <lineage>
        <taxon>Eukaryota</taxon>
        <taxon>Viridiplantae</taxon>
        <taxon>Streptophyta</taxon>
        <taxon>Embryophyta</taxon>
        <taxon>Tracheophyta</taxon>
        <taxon>Spermatophyta</taxon>
        <taxon>Magnoliopsida</taxon>
        <taxon>eudicotyledons</taxon>
        <taxon>Gunneridae</taxon>
        <taxon>Pentapetalae</taxon>
        <taxon>rosids</taxon>
        <taxon>Vitales</taxon>
        <taxon>Vitaceae</taxon>
        <taxon>Viteae</taxon>
        <taxon>Vitis</taxon>
    </lineage>
</organism>
<comment type="similarity">
    <text evidence="1">Belongs to the peptidase S8 family.</text>
</comment>
<dbReference type="InterPro" id="IPR000209">
    <property type="entry name" value="Peptidase_S8/S53_dom"/>
</dbReference>
<evidence type="ECO:0000313" key="6">
    <source>
        <dbReference type="Proteomes" id="UP000288805"/>
    </source>
</evidence>
<evidence type="ECO:0000259" key="4">
    <source>
        <dbReference type="Pfam" id="PF05922"/>
    </source>
</evidence>
<dbReference type="PANTHER" id="PTHR10795">
    <property type="entry name" value="PROPROTEIN CONVERTASE SUBTILISIN/KEXIN"/>
    <property type="match status" value="1"/>
</dbReference>
<evidence type="ECO:0000313" key="5">
    <source>
        <dbReference type="EMBL" id="RVX13623.1"/>
    </source>
</evidence>
<dbReference type="AlphaFoldDB" id="A0A438JXF0"/>
<dbReference type="SUPFAM" id="SSF52743">
    <property type="entry name" value="Subtilisin-like"/>
    <property type="match status" value="1"/>
</dbReference>
<dbReference type="Pfam" id="PF05922">
    <property type="entry name" value="Inhibitor_I9"/>
    <property type="match status" value="1"/>
</dbReference>
<sequence length="427" mass="45695">MEYIVYMGDLPKGDVSASALHINMLHQVFDSGASEYLLHSYKSSFNGFVAKLTNHGRGSDCIPKWKEETPHNKIMGLHGLSPRRFGPPPSKWKGTCQTSSNFTGNNKIIGAKYYRSDGKLGLTGIKSPRDSEGHGSHTASMASLLGLGSGTARGGLPSARIAVYKICLSDGCSDAISFQDGILTSNAAGNWGPNHATTTNFSPWSLSVATSTIDRKFVTKVKLGNNKVYEGVSINTFEMKGMYPIIYGGDATNTTGGTVFSTRRQVCYALPASSLGLSDGGRVLQYLHSTSKPTAIIEKIVEVEDKLAPFVASFSSRGPNPVTSDILKPDLTAPGVDIVAAWTKASTVTGYDWDTRSPAAIKSALMTTAAPMSVKSNRDQEFAYGAGQIDPIKAAHPGLIYDAGEADYVKFLCGQGYNTKQLLMNFE</sequence>
<dbReference type="Gene3D" id="3.50.30.30">
    <property type="match status" value="2"/>
</dbReference>
<evidence type="ECO:0000256" key="2">
    <source>
        <dbReference type="ARBA" id="ARBA00022729"/>
    </source>
</evidence>
<dbReference type="InterPro" id="IPR036852">
    <property type="entry name" value="Peptidase_S8/S53_dom_sf"/>
</dbReference>
<reference evidence="5 6" key="1">
    <citation type="journal article" date="2018" name="PLoS Genet.">
        <title>Population sequencing reveals clonal diversity and ancestral inbreeding in the grapevine cultivar Chardonnay.</title>
        <authorList>
            <person name="Roach M.J."/>
            <person name="Johnson D.L."/>
            <person name="Bohlmann J."/>
            <person name="van Vuuren H.J."/>
            <person name="Jones S.J."/>
            <person name="Pretorius I.S."/>
            <person name="Schmidt S.A."/>
            <person name="Borneman A.R."/>
        </authorList>
    </citation>
    <scope>NUCLEOTIDE SEQUENCE [LARGE SCALE GENOMIC DNA]</scope>
    <source>
        <strain evidence="6">cv. Chardonnay</strain>
        <tissue evidence="5">Leaf</tissue>
    </source>
</reference>
<accession>A0A438JXF0</accession>
<protein>
    <submittedName>
        <fullName evidence="5">Cucumisin</fullName>
    </submittedName>
</protein>
<dbReference type="InterPro" id="IPR045051">
    <property type="entry name" value="SBT"/>
</dbReference>